<reference evidence="2" key="1">
    <citation type="submission" date="2023-11" db="EMBL/GenBank/DDBJ databases">
        <title>The genome sequences of three competitors of mushroom-forming fungi.</title>
        <authorList>
            <person name="Beijen E."/>
            <person name="Ohm R.A."/>
        </authorList>
    </citation>
    <scope>NUCLEOTIDE SEQUENCE</scope>
    <source>
        <strain evidence="2">CBS 100526</strain>
    </source>
</reference>
<comment type="caution">
    <text evidence="2">The sequence shown here is derived from an EMBL/GenBank/DDBJ whole genome shotgun (WGS) entry which is preliminary data.</text>
</comment>
<gene>
    <name evidence="2" type="ORF">Triagg1_1180</name>
</gene>
<evidence type="ECO:0000313" key="2">
    <source>
        <dbReference type="EMBL" id="KAK4083518.1"/>
    </source>
</evidence>
<dbReference type="GeneID" id="87915127"/>
<accession>A0AAE1ILH2</accession>
<dbReference type="Proteomes" id="UP001273209">
    <property type="component" value="Unassembled WGS sequence"/>
</dbReference>
<dbReference type="InterPro" id="IPR052778">
    <property type="entry name" value="Centrosome-WD_assoc"/>
</dbReference>
<evidence type="ECO:0000256" key="1">
    <source>
        <dbReference type="SAM" id="MobiDB-lite"/>
    </source>
</evidence>
<feature type="compositionally biased region" description="Polar residues" evidence="1">
    <location>
        <begin position="495"/>
        <end position="505"/>
    </location>
</feature>
<dbReference type="GO" id="GO:1990811">
    <property type="term" value="C:MWP complex"/>
    <property type="evidence" value="ECO:0007669"/>
    <property type="project" value="TreeGrafter"/>
</dbReference>
<evidence type="ECO:0000313" key="3">
    <source>
        <dbReference type="Proteomes" id="UP001273209"/>
    </source>
</evidence>
<dbReference type="GO" id="GO:1990810">
    <property type="term" value="P:microtubule anchoring at mitotic spindle pole body"/>
    <property type="evidence" value="ECO:0007669"/>
    <property type="project" value="TreeGrafter"/>
</dbReference>
<proteinExistence type="predicted"/>
<dbReference type="EMBL" id="JAWRVG010000003">
    <property type="protein sequence ID" value="KAK4083518.1"/>
    <property type="molecule type" value="Genomic_DNA"/>
</dbReference>
<dbReference type="GO" id="GO:0005815">
    <property type="term" value="C:microtubule organizing center"/>
    <property type="evidence" value="ECO:0007669"/>
    <property type="project" value="TreeGrafter"/>
</dbReference>
<dbReference type="RefSeq" id="XP_062759519.1">
    <property type="nucleotide sequence ID" value="XM_062895222.1"/>
</dbReference>
<sequence>MQSLVALDSSPHCRPSPDGRFVATLLSSSSEVLVRSTETLQVTNVVKLSAGSGSSPAPSATGGSASVPTLLWAPSSSKFLISTADQLDVFGALHPSTFHATVRNYSSLCGGKPSLVQFGARDTEILTWSASGLKLVVMDVCGSGAVEIESPKFHQSVSASRGLSLRPESGHLALLGRSGGRDIVSLHHPVSRQVLRSWCPETLDAQGVTWSPDGQWLLLWESPAQGHRLLIYTADGEHFRTITASNLLKGPDADLELGIKICQLSPNTELCAIGDYSRDVTILRTPSWRAHLKLPHPATIVPKDTLQVWQEKIEAESPQARATRTFVRATQVLSPPGPATDAQSVTAEAKSGCSLAAFDASSNLLATRLEDSPCTLWIWDVIAAELRAVLIFHTTVSFRWHASSRELLLITSQDPAQHGASFIWDPLSNGPTPLVPEDILPEGKAVGKAQVAWINRETEFPIVFVSDAQHYLLLSPSNAGQDQNPWQQAAVDHSGNAQYDSPTSSDYAMVDADETAVADDTFSFRKFERA</sequence>
<name>A0AAE1ILH2_9HYPO</name>
<feature type="region of interest" description="Disordered" evidence="1">
    <location>
        <begin position="481"/>
        <end position="505"/>
    </location>
</feature>
<keyword evidence="3" id="KW-1185">Reference proteome</keyword>
<dbReference type="InterPro" id="IPR011044">
    <property type="entry name" value="Quino_amine_DH_bsu"/>
</dbReference>
<organism evidence="2 3">
    <name type="scientific">Trichoderma aggressivum f. europaeum</name>
    <dbReference type="NCBI Taxonomy" id="173218"/>
    <lineage>
        <taxon>Eukaryota</taxon>
        <taxon>Fungi</taxon>
        <taxon>Dikarya</taxon>
        <taxon>Ascomycota</taxon>
        <taxon>Pezizomycotina</taxon>
        <taxon>Sordariomycetes</taxon>
        <taxon>Hypocreomycetidae</taxon>
        <taxon>Hypocreales</taxon>
        <taxon>Hypocreaceae</taxon>
        <taxon>Trichoderma</taxon>
    </lineage>
</organism>
<dbReference type="PANTHER" id="PTHR16220:SF0">
    <property type="entry name" value="WD REPEAT-CONTAINING PROTEIN WRAP73"/>
    <property type="match status" value="1"/>
</dbReference>
<evidence type="ECO:0008006" key="4">
    <source>
        <dbReference type="Google" id="ProtNLM"/>
    </source>
</evidence>
<protein>
    <recommendedName>
        <fullName evidence="4">WD40 domain-containing protein</fullName>
    </recommendedName>
</protein>
<dbReference type="PANTHER" id="PTHR16220">
    <property type="entry name" value="WD REPEAT PROTEIN 8-RELATED"/>
    <property type="match status" value="1"/>
</dbReference>
<dbReference type="AlphaFoldDB" id="A0AAE1ILH2"/>
<dbReference type="SUPFAM" id="SSF50969">
    <property type="entry name" value="YVTN repeat-like/Quinoprotein amine dehydrogenase"/>
    <property type="match status" value="1"/>
</dbReference>